<proteinExistence type="predicted"/>
<gene>
    <name evidence="2" type="ORF">DPPLL_24570</name>
</gene>
<dbReference type="EMBL" id="AP025516">
    <property type="protein sequence ID" value="BDD88092.1"/>
    <property type="molecule type" value="Genomic_DNA"/>
</dbReference>
<dbReference type="Proteomes" id="UP000830055">
    <property type="component" value="Chromosome"/>
</dbReference>
<dbReference type="InterPro" id="IPR007534">
    <property type="entry name" value="LuxE"/>
</dbReference>
<evidence type="ECO:0000259" key="1">
    <source>
        <dbReference type="Pfam" id="PF04443"/>
    </source>
</evidence>
<dbReference type="InterPro" id="IPR042099">
    <property type="entry name" value="ANL_N_sf"/>
</dbReference>
<dbReference type="Gene3D" id="3.40.50.12780">
    <property type="entry name" value="N-terminal domain of ligase-like"/>
    <property type="match status" value="1"/>
</dbReference>
<name>A0ABM7WAV8_9BACT</name>
<evidence type="ECO:0000313" key="2">
    <source>
        <dbReference type="EMBL" id="BDD88092.1"/>
    </source>
</evidence>
<protein>
    <submittedName>
        <fullName evidence="2">Acyl-protein synthetase</fullName>
    </submittedName>
</protein>
<organism evidence="2 3">
    <name type="scientific">Desulfofustis limnaeus</name>
    <dbReference type="NCBI Taxonomy" id="2740163"/>
    <lineage>
        <taxon>Bacteria</taxon>
        <taxon>Pseudomonadati</taxon>
        <taxon>Thermodesulfobacteriota</taxon>
        <taxon>Desulfobulbia</taxon>
        <taxon>Desulfobulbales</taxon>
        <taxon>Desulfocapsaceae</taxon>
        <taxon>Desulfofustis</taxon>
    </lineage>
</organism>
<feature type="domain" description="Acyl-protein synthetase LuxE" evidence="1">
    <location>
        <begin position="24"/>
        <end position="370"/>
    </location>
</feature>
<reference evidence="2 3" key="1">
    <citation type="submission" date="2022-01" db="EMBL/GenBank/DDBJ databases">
        <title>Desulfofustis limnae sp. nov., a novel mesophilic sulfate-reducing bacterium isolated from marsh soil.</title>
        <authorList>
            <person name="Watanabe M."/>
            <person name="Takahashi A."/>
            <person name="Kojima H."/>
            <person name="Fukui M."/>
        </authorList>
    </citation>
    <scope>NUCLEOTIDE SEQUENCE [LARGE SCALE GENOMIC DNA]</scope>
    <source>
        <strain evidence="2 3">PPLL</strain>
    </source>
</reference>
<dbReference type="Pfam" id="PF04443">
    <property type="entry name" value="LuxE"/>
    <property type="match status" value="1"/>
</dbReference>
<dbReference type="RefSeq" id="WP_284151482.1">
    <property type="nucleotide sequence ID" value="NZ_AP025516.1"/>
</dbReference>
<keyword evidence="3" id="KW-1185">Reference proteome</keyword>
<evidence type="ECO:0000313" key="3">
    <source>
        <dbReference type="Proteomes" id="UP000830055"/>
    </source>
</evidence>
<sequence length="373" mass="41235">MTIPTTAIDRLFSDITALQTGATADRLFLDAVREAFRHHYEQCPMYQNLCRDAGFSPDHLTGPAAIPAIPWIMVNVFKHHHITSVPEEQITKTFTSSGTSGQFSHIAWDEGSARRQGLMRQRIMEAYGLVSDQPVNYLCFSYDPKISGNKGAAYAHRMYTSFAPAAEMFFAIDDGTRNDQVFQAQECLNRLEAFAASGLPLRVVGFPAFAWKALQLMGDKGMNLQFPGESLIVFGGGWKSLADEAVSPKLFADHVEQRLGITRSRIRDVFGFVEHGVPYISCEAGRFHVPVFSRAYIRRPGTLELLEPGATGLLQVVSPYNMAQPNLSILSTDYARLTQNCPCGRDGTVLQLQGRAGVRKHQGCALTAAELLR</sequence>
<accession>A0ABM7WAV8</accession>